<comment type="caution">
    <text evidence="2">The sequence shown here is derived from an EMBL/GenBank/DDBJ whole genome shotgun (WGS) entry which is preliminary data.</text>
</comment>
<dbReference type="Gene3D" id="3.30.2010.10">
    <property type="entry name" value="Metalloproteases ('zincins'), catalytic domain"/>
    <property type="match status" value="1"/>
</dbReference>
<dbReference type="EMBL" id="JADILZ010000061">
    <property type="protein sequence ID" value="MBO8478594.1"/>
    <property type="molecule type" value="Genomic_DNA"/>
</dbReference>
<evidence type="ECO:0000259" key="1">
    <source>
        <dbReference type="Pfam" id="PF01863"/>
    </source>
</evidence>
<reference evidence="2" key="1">
    <citation type="submission" date="2020-10" db="EMBL/GenBank/DDBJ databases">
        <authorList>
            <person name="Gilroy R."/>
        </authorList>
    </citation>
    <scope>NUCLEOTIDE SEQUENCE</scope>
    <source>
        <strain evidence="2">2478</strain>
    </source>
</reference>
<dbReference type="AlphaFoldDB" id="A0A9D9NLX9"/>
<feature type="domain" description="YgjP-like metallopeptidase" evidence="1">
    <location>
        <begin position="169"/>
        <end position="264"/>
    </location>
</feature>
<dbReference type="InterPro" id="IPR002725">
    <property type="entry name" value="YgjP-like_metallopeptidase"/>
</dbReference>
<dbReference type="InterPro" id="IPR053136">
    <property type="entry name" value="UTP_pyrophosphatase-like"/>
</dbReference>
<evidence type="ECO:0000313" key="2">
    <source>
        <dbReference type="EMBL" id="MBO8478594.1"/>
    </source>
</evidence>
<evidence type="ECO:0000313" key="3">
    <source>
        <dbReference type="Proteomes" id="UP000823771"/>
    </source>
</evidence>
<dbReference type="Pfam" id="PF01863">
    <property type="entry name" value="YgjP-like"/>
    <property type="match status" value="1"/>
</dbReference>
<dbReference type="CDD" id="cd07344">
    <property type="entry name" value="M48_yhfN_like"/>
    <property type="match status" value="1"/>
</dbReference>
<dbReference type="Proteomes" id="UP000823771">
    <property type="component" value="Unassembled WGS sequence"/>
</dbReference>
<dbReference type="PANTHER" id="PTHR30399:SF1">
    <property type="entry name" value="UTP PYROPHOSPHATASE"/>
    <property type="match status" value="1"/>
</dbReference>
<protein>
    <submittedName>
        <fullName evidence="2">M48 family metallopeptidase</fullName>
    </submittedName>
</protein>
<organism evidence="2 3">
    <name type="scientific">Candidatus Cryptobacteroides excrementipullorum</name>
    <dbReference type="NCBI Taxonomy" id="2840761"/>
    <lineage>
        <taxon>Bacteria</taxon>
        <taxon>Pseudomonadati</taxon>
        <taxon>Bacteroidota</taxon>
        <taxon>Bacteroidia</taxon>
        <taxon>Bacteroidales</taxon>
        <taxon>Candidatus Cryptobacteroides</taxon>
    </lineage>
</organism>
<accession>A0A9D9NLX9</accession>
<dbReference type="PANTHER" id="PTHR30399">
    <property type="entry name" value="UNCHARACTERIZED PROTEIN YGJP"/>
    <property type="match status" value="1"/>
</dbReference>
<sequence>MAGKLYNDPEIGQVMLVKSGRGRRISIRVHPVKGVTVSIPYYLGYEDGMRFFMQKRGWVVDTVLRQRARLDQAERAGTAVGLLCSGSVVRTLLSEIVFVRDESVQPGGMAAPERKAAVRVKTVSVEDVSRTGRLYLCLGCPVSSKSVIYPGTMPPEGSAALSSLLSGVLVSILRDEARSLLPQKLSFLAGRYGFVYNNMAVKHNMTNWGSCSSRGNINLNLNLVRLPEPVCDYVILHELCHLRHPDHGPGFHTLLEKLCEDNMKRLSFLAESMQQAPESGVQAEKDYIRSLISKMRRSRAKFPVHHVLEQEVRKYRLV</sequence>
<proteinExistence type="predicted"/>
<reference evidence="2" key="2">
    <citation type="journal article" date="2021" name="PeerJ">
        <title>Extensive microbial diversity within the chicken gut microbiome revealed by metagenomics and culture.</title>
        <authorList>
            <person name="Gilroy R."/>
            <person name="Ravi A."/>
            <person name="Getino M."/>
            <person name="Pursley I."/>
            <person name="Horton D.L."/>
            <person name="Alikhan N.F."/>
            <person name="Baker D."/>
            <person name="Gharbi K."/>
            <person name="Hall N."/>
            <person name="Watson M."/>
            <person name="Adriaenssens E.M."/>
            <person name="Foster-Nyarko E."/>
            <person name="Jarju S."/>
            <person name="Secka A."/>
            <person name="Antonio M."/>
            <person name="Oren A."/>
            <person name="Chaudhuri R.R."/>
            <person name="La Ragione R."/>
            <person name="Hildebrand F."/>
            <person name="Pallen M.J."/>
        </authorList>
    </citation>
    <scope>NUCLEOTIDE SEQUENCE</scope>
    <source>
        <strain evidence="2">2478</strain>
    </source>
</reference>
<gene>
    <name evidence="2" type="ORF">IAB80_06880</name>
</gene>
<name>A0A9D9NLX9_9BACT</name>